<dbReference type="Pfam" id="PF07499">
    <property type="entry name" value="RuvA_C"/>
    <property type="match status" value="1"/>
</dbReference>
<evidence type="ECO:0000259" key="7">
    <source>
        <dbReference type="SMART" id="SM00278"/>
    </source>
</evidence>
<dbReference type="GO" id="GO:0009378">
    <property type="term" value="F:four-way junction helicase activity"/>
    <property type="evidence" value="ECO:0007669"/>
    <property type="project" value="InterPro"/>
</dbReference>
<keyword evidence="2 6" id="KW-0227">DNA damage</keyword>
<gene>
    <name evidence="6" type="primary">ruvA</name>
    <name evidence="8" type="ORF">SAMN06275492_10169</name>
</gene>
<evidence type="ECO:0000256" key="4">
    <source>
        <dbReference type="ARBA" id="ARBA00023172"/>
    </source>
</evidence>
<comment type="function">
    <text evidence="6">The RuvA-RuvB-RuvC complex processes Holliday junction (HJ) DNA during genetic recombination and DNA repair, while the RuvA-RuvB complex plays an important role in the rescue of blocked DNA replication forks via replication fork reversal (RFR). RuvA specifically binds to HJ cruciform DNA, conferring on it an open structure. The RuvB hexamer acts as an ATP-dependent pump, pulling dsDNA into and through the RuvAB complex. HJ branch migration allows RuvC to scan DNA until it finds its consensus sequence, where it cleaves and resolves the cruciform DNA.</text>
</comment>
<comment type="subunit">
    <text evidence="6">Homotetramer. Forms an RuvA(8)-RuvB(12)-Holliday junction (HJ) complex. HJ DNA is sandwiched between 2 RuvA tetramers; dsDNA enters through RuvA and exits via RuvB. An RuvB hexamer assembles on each DNA strand where it exits the tetramer. Each RuvB hexamer is contacted by two RuvA subunits (via domain III) on 2 adjacent RuvB subunits; this complex drives branch migration. In the full resolvosome a probable DNA-RuvA(4)-RuvB(12)-RuvC(2) complex forms which resolves the HJ.</text>
</comment>
<dbReference type="NCBIfam" id="TIGR00084">
    <property type="entry name" value="ruvA"/>
    <property type="match status" value="1"/>
</dbReference>
<comment type="similarity">
    <text evidence="6">Belongs to the RuvA family.</text>
</comment>
<dbReference type="EMBL" id="FXBB01000001">
    <property type="protein sequence ID" value="SMG08910.1"/>
    <property type="molecule type" value="Genomic_DNA"/>
</dbReference>
<evidence type="ECO:0000256" key="3">
    <source>
        <dbReference type="ARBA" id="ARBA00023125"/>
    </source>
</evidence>
<dbReference type="InterPro" id="IPR011114">
    <property type="entry name" value="RuvA_C"/>
</dbReference>
<dbReference type="CDD" id="cd14332">
    <property type="entry name" value="UBA_RuvA_C"/>
    <property type="match status" value="1"/>
</dbReference>
<keyword evidence="4 6" id="KW-0233">DNA recombination</keyword>
<dbReference type="Gene3D" id="1.10.150.20">
    <property type="entry name" value="5' to 3' exonuclease, C-terminal subdomain"/>
    <property type="match status" value="1"/>
</dbReference>
<dbReference type="InterPro" id="IPR000085">
    <property type="entry name" value="RuvA"/>
</dbReference>
<dbReference type="InterPro" id="IPR010994">
    <property type="entry name" value="RuvA_2-like"/>
</dbReference>
<keyword evidence="8" id="KW-0547">Nucleotide-binding</keyword>
<dbReference type="OrthoDB" id="5293449at2"/>
<keyword evidence="9" id="KW-1185">Reference proteome</keyword>
<dbReference type="Pfam" id="PF14520">
    <property type="entry name" value="HHH_5"/>
    <property type="match status" value="1"/>
</dbReference>
<keyword evidence="1 6" id="KW-0963">Cytoplasm</keyword>
<dbReference type="Gene3D" id="1.10.8.10">
    <property type="entry name" value="DNA helicase RuvA subunit, C-terminal domain"/>
    <property type="match status" value="1"/>
</dbReference>
<evidence type="ECO:0000256" key="2">
    <source>
        <dbReference type="ARBA" id="ARBA00022763"/>
    </source>
</evidence>
<keyword evidence="8" id="KW-0378">Hydrolase</keyword>
<dbReference type="GO" id="GO:0005737">
    <property type="term" value="C:cytoplasm"/>
    <property type="evidence" value="ECO:0007669"/>
    <property type="project" value="UniProtKB-SubCell"/>
</dbReference>
<dbReference type="InterPro" id="IPR003583">
    <property type="entry name" value="Hlx-hairpin-Hlx_DNA-bd_motif"/>
</dbReference>
<dbReference type="InterPro" id="IPR013849">
    <property type="entry name" value="DNA_helicase_Holl-junc_RuvA_I"/>
</dbReference>
<dbReference type="InterPro" id="IPR012340">
    <property type="entry name" value="NA-bd_OB-fold"/>
</dbReference>
<comment type="domain">
    <text evidence="6">Has three domains with a flexible linker between the domains II and III and assumes an 'L' shape. Domain III is highly mobile and contacts RuvB.</text>
</comment>
<keyword evidence="8" id="KW-0347">Helicase</keyword>
<evidence type="ECO:0000256" key="1">
    <source>
        <dbReference type="ARBA" id="ARBA00022490"/>
    </source>
</evidence>
<feature type="region of interest" description="Domain II" evidence="6">
    <location>
        <begin position="64"/>
        <end position="141"/>
    </location>
</feature>
<evidence type="ECO:0000256" key="6">
    <source>
        <dbReference type="HAMAP-Rule" id="MF_00031"/>
    </source>
</evidence>
<feature type="domain" description="Helix-hairpin-helix DNA-binding motif class 1" evidence="7">
    <location>
        <begin position="72"/>
        <end position="91"/>
    </location>
</feature>
<dbReference type="GO" id="GO:0048476">
    <property type="term" value="C:Holliday junction resolvase complex"/>
    <property type="evidence" value="ECO:0007669"/>
    <property type="project" value="UniProtKB-UniRule"/>
</dbReference>
<dbReference type="SUPFAM" id="SSF47781">
    <property type="entry name" value="RuvA domain 2-like"/>
    <property type="match status" value="1"/>
</dbReference>
<keyword evidence="8" id="KW-0067">ATP-binding</keyword>
<dbReference type="InterPro" id="IPR036267">
    <property type="entry name" value="RuvA_C_sf"/>
</dbReference>
<keyword evidence="3 6" id="KW-0238">DNA-binding</keyword>
<dbReference type="AlphaFoldDB" id="A0A1X7I582"/>
<feature type="domain" description="Helix-hairpin-helix DNA-binding motif class 1" evidence="7">
    <location>
        <begin position="107"/>
        <end position="126"/>
    </location>
</feature>
<dbReference type="HAMAP" id="MF_00031">
    <property type="entry name" value="DNA_HJ_migration_RuvA"/>
    <property type="match status" value="1"/>
</dbReference>
<dbReference type="SMART" id="SM00278">
    <property type="entry name" value="HhH1"/>
    <property type="match status" value="2"/>
</dbReference>
<dbReference type="Pfam" id="PF01330">
    <property type="entry name" value="RuvA_N"/>
    <property type="match status" value="1"/>
</dbReference>
<dbReference type="RefSeq" id="WP_085543370.1">
    <property type="nucleotide sequence ID" value="NZ_FXBB01000001.1"/>
</dbReference>
<reference evidence="9" key="1">
    <citation type="submission" date="2017-04" db="EMBL/GenBank/DDBJ databases">
        <authorList>
            <person name="Varghese N."/>
            <person name="Submissions S."/>
        </authorList>
    </citation>
    <scope>NUCLEOTIDE SEQUENCE [LARGE SCALE GENOMIC DNA]</scope>
    <source>
        <strain evidence="9">USBA 82</strain>
    </source>
</reference>
<dbReference type="GO" id="GO:0009379">
    <property type="term" value="C:Holliday junction helicase complex"/>
    <property type="evidence" value="ECO:0007669"/>
    <property type="project" value="InterPro"/>
</dbReference>
<dbReference type="STRING" id="561720.SAMN06275492_10169"/>
<feature type="region of interest" description="Domain III" evidence="6">
    <location>
        <begin position="150"/>
        <end position="201"/>
    </location>
</feature>
<accession>A0A1X7I582</accession>
<protein>
    <recommendedName>
        <fullName evidence="6">Holliday junction branch migration complex subunit RuvA</fullName>
    </recommendedName>
</protein>
<dbReference type="GO" id="GO:0006310">
    <property type="term" value="P:DNA recombination"/>
    <property type="evidence" value="ECO:0007669"/>
    <property type="project" value="UniProtKB-UniRule"/>
</dbReference>
<dbReference type="SUPFAM" id="SSF46929">
    <property type="entry name" value="DNA helicase RuvA subunit, C-terminal domain"/>
    <property type="match status" value="1"/>
</dbReference>
<sequence>MLAKIRGVVADIDNFKAIIDVWGLGFEIQLTRKASANCSIGKELGLFSHLQFSEAGASLFGFADDLEKAVFLRLTSVKGIGGKMALQILQGISAEEVVQAISLGDYGSLTKAPGIGKKTAERICFELQEKMSLNLPRPVELPTSSSIPNSSTVIDALESLGFSRQEGSEVLSSLSRERGSIEGLGVEDLIMLALKRLNRKV</sequence>
<comment type="subcellular location">
    <subcellularLocation>
        <location evidence="6">Cytoplasm</location>
    </subcellularLocation>
</comment>
<evidence type="ECO:0000256" key="5">
    <source>
        <dbReference type="ARBA" id="ARBA00023204"/>
    </source>
</evidence>
<dbReference type="GO" id="GO:0000400">
    <property type="term" value="F:four-way junction DNA binding"/>
    <property type="evidence" value="ECO:0007669"/>
    <property type="project" value="UniProtKB-UniRule"/>
</dbReference>
<name>A0A1X7I582_9BACT</name>
<organism evidence="8 9">
    <name type="scientific">Dethiosulfovibrio salsuginis</name>
    <dbReference type="NCBI Taxonomy" id="561720"/>
    <lineage>
        <taxon>Bacteria</taxon>
        <taxon>Thermotogati</taxon>
        <taxon>Synergistota</taxon>
        <taxon>Synergistia</taxon>
        <taxon>Synergistales</taxon>
        <taxon>Dethiosulfovibrionaceae</taxon>
        <taxon>Dethiosulfovibrio</taxon>
    </lineage>
</organism>
<evidence type="ECO:0000313" key="9">
    <source>
        <dbReference type="Proteomes" id="UP000193355"/>
    </source>
</evidence>
<dbReference type="GO" id="GO:0005524">
    <property type="term" value="F:ATP binding"/>
    <property type="evidence" value="ECO:0007669"/>
    <property type="project" value="InterPro"/>
</dbReference>
<keyword evidence="5 6" id="KW-0234">DNA repair</keyword>
<evidence type="ECO:0000313" key="8">
    <source>
        <dbReference type="EMBL" id="SMG08910.1"/>
    </source>
</evidence>
<comment type="caution">
    <text evidence="6">Lacks conserved residue(s) required for the propagation of feature annotation.</text>
</comment>
<dbReference type="Proteomes" id="UP000193355">
    <property type="component" value="Unassembled WGS sequence"/>
</dbReference>
<dbReference type="SUPFAM" id="SSF50249">
    <property type="entry name" value="Nucleic acid-binding proteins"/>
    <property type="match status" value="1"/>
</dbReference>
<dbReference type="GO" id="GO:0006281">
    <property type="term" value="P:DNA repair"/>
    <property type="evidence" value="ECO:0007669"/>
    <property type="project" value="UniProtKB-UniRule"/>
</dbReference>
<proteinExistence type="inferred from homology"/>
<dbReference type="Gene3D" id="2.40.50.140">
    <property type="entry name" value="Nucleic acid-binding proteins"/>
    <property type="match status" value="1"/>
</dbReference>